<evidence type="ECO:0000313" key="2">
    <source>
        <dbReference type="EMBL" id="OAV91758.1"/>
    </source>
</evidence>
<keyword evidence="4" id="KW-1185">Reference proteome</keyword>
<feature type="region of interest" description="Disordered" evidence="1">
    <location>
        <begin position="1"/>
        <end position="68"/>
    </location>
</feature>
<feature type="compositionally biased region" description="Low complexity" evidence="1">
    <location>
        <begin position="34"/>
        <end position="51"/>
    </location>
</feature>
<name>A0A180GH57_PUCT1</name>
<proteinExistence type="predicted"/>
<reference evidence="3" key="4">
    <citation type="submission" date="2025-05" db="UniProtKB">
        <authorList>
            <consortium name="EnsemblFungi"/>
        </authorList>
    </citation>
    <scope>IDENTIFICATION</scope>
    <source>
        <strain evidence="3">isolate 1-1 / race 1 (BBBD)</strain>
    </source>
</reference>
<reference evidence="3 4" key="3">
    <citation type="journal article" date="2017" name="G3 (Bethesda)">
        <title>Comparative analysis highlights variable genome content of wheat rusts and divergence of the mating loci.</title>
        <authorList>
            <person name="Cuomo C.A."/>
            <person name="Bakkeren G."/>
            <person name="Khalil H.B."/>
            <person name="Panwar V."/>
            <person name="Joly D."/>
            <person name="Linning R."/>
            <person name="Sakthikumar S."/>
            <person name="Song X."/>
            <person name="Adiconis X."/>
            <person name="Fan L."/>
            <person name="Goldberg J.M."/>
            <person name="Levin J.Z."/>
            <person name="Young S."/>
            <person name="Zeng Q."/>
            <person name="Anikster Y."/>
            <person name="Bruce M."/>
            <person name="Wang M."/>
            <person name="Yin C."/>
            <person name="McCallum B."/>
            <person name="Szabo L.J."/>
            <person name="Hulbert S."/>
            <person name="Chen X."/>
            <person name="Fellers J.P."/>
        </authorList>
    </citation>
    <scope>NUCLEOTIDE SEQUENCE</scope>
    <source>
        <strain evidence="4">Isolate 1-1 / race 1 (BBBD)</strain>
        <strain evidence="3">isolate 1-1 / race 1 (BBBD)</strain>
    </source>
</reference>
<feature type="compositionally biased region" description="Polar residues" evidence="1">
    <location>
        <begin position="1"/>
        <end position="26"/>
    </location>
</feature>
<accession>A0A180GH57</accession>
<organism evidence="2">
    <name type="scientific">Puccinia triticina (isolate 1-1 / race 1 (BBBD))</name>
    <name type="common">Brown leaf rust fungus</name>
    <dbReference type="NCBI Taxonomy" id="630390"/>
    <lineage>
        <taxon>Eukaryota</taxon>
        <taxon>Fungi</taxon>
        <taxon>Dikarya</taxon>
        <taxon>Basidiomycota</taxon>
        <taxon>Pucciniomycotina</taxon>
        <taxon>Pucciniomycetes</taxon>
        <taxon>Pucciniales</taxon>
        <taxon>Pucciniaceae</taxon>
        <taxon>Puccinia</taxon>
    </lineage>
</organism>
<dbReference type="EMBL" id="ADAS02000075">
    <property type="protein sequence ID" value="OAV91758.1"/>
    <property type="molecule type" value="Genomic_DNA"/>
</dbReference>
<evidence type="ECO:0000313" key="3">
    <source>
        <dbReference type="EnsemblFungi" id="PTTG_03759-t43_1-p1"/>
    </source>
</evidence>
<protein>
    <submittedName>
        <fullName evidence="2 3">Uncharacterized protein</fullName>
    </submittedName>
</protein>
<feature type="region of interest" description="Disordered" evidence="1">
    <location>
        <begin position="364"/>
        <end position="441"/>
    </location>
</feature>
<dbReference type="VEuPathDB" id="FungiDB:PTTG_03759"/>
<dbReference type="AlphaFoldDB" id="A0A180GH57"/>
<feature type="compositionally biased region" description="Polar residues" evidence="1">
    <location>
        <begin position="428"/>
        <end position="441"/>
    </location>
</feature>
<sequence length="441" mass="49139">MAQYPVTQTQEPGIDESQQATLSQAPGPNPKPPNATKTVKATKPTTRAAAKSNAVTPRAEPTPGEPPKGMLHDPEIAEILGPVCEPASIKKEPAPIEVKEESSAAANCEACTILVAKMVQAEKAGDDAKVDHYMKIYKAVLADQKTVVRCTEPMIAQPPVIPQKRPAKPRKITQVRNIKFITGRSNSHDDGGFPPYFQKLLLECKGPLPLTIFKREWKERALAKHSKNRPNIEETALEKELRYHGFLVPDKFSQNFSDWTLNHRCFHLTMWDRYHYPVLAEWILSHKEHCERIHRKQGFMVAFMYNIRIRNNAFAFQVEENGEELFSDISQFKQETTNEAISTCQDFNEIGLQNNPYAIGDGKVGGNLMKGIRPTKSNRSNPPAHPNPPKPKSIQKGTPEEPSSIFQGHSSLPPKPDQGHGPPRSGYKGNNFNPNHTGGSV</sequence>
<dbReference type="Proteomes" id="UP000005240">
    <property type="component" value="Unassembled WGS sequence"/>
</dbReference>
<evidence type="ECO:0000313" key="4">
    <source>
        <dbReference type="Proteomes" id="UP000005240"/>
    </source>
</evidence>
<evidence type="ECO:0000256" key="1">
    <source>
        <dbReference type="SAM" id="MobiDB-lite"/>
    </source>
</evidence>
<dbReference type="EnsemblFungi" id="PTTG_03759-t43_1">
    <property type="protein sequence ID" value="PTTG_03759-t43_1-p1"/>
    <property type="gene ID" value="PTTG_03759"/>
</dbReference>
<gene>
    <name evidence="2" type="ORF">PTTG_03759</name>
</gene>
<reference evidence="2" key="1">
    <citation type="submission" date="2009-11" db="EMBL/GenBank/DDBJ databases">
        <authorList>
            <consortium name="The Broad Institute Genome Sequencing Platform"/>
            <person name="Ward D."/>
            <person name="Feldgarden M."/>
            <person name="Earl A."/>
            <person name="Young S.K."/>
            <person name="Zeng Q."/>
            <person name="Koehrsen M."/>
            <person name="Alvarado L."/>
            <person name="Berlin A."/>
            <person name="Bochicchio J."/>
            <person name="Borenstein D."/>
            <person name="Chapman S.B."/>
            <person name="Chen Z."/>
            <person name="Engels R."/>
            <person name="Freedman E."/>
            <person name="Gellesch M."/>
            <person name="Goldberg J."/>
            <person name="Griggs A."/>
            <person name="Gujja S."/>
            <person name="Heilman E."/>
            <person name="Heiman D."/>
            <person name="Hepburn T."/>
            <person name="Howarth C."/>
            <person name="Jen D."/>
            <person name="Larson L."/>
            <person name="Lewis B."/>
            <person name="Mehta T."/>
            <person name="Park D."/>
            <person name="Pearson M."/>
            <person name="Roberts A."/>
            <person name="Saif S."/>
            <person name="Shea T."/>
            <person name="Shenoy N."/>
            <person name="Sisk P."/>
            <person name="Stolte C."/>
            <person name="Sykes S."/>
            <person name="Thomson T."/>
            <person name="Walk T."/>
            <person name="White J."/>
            <person name="Yandava C."/>
            <person name="Izard J."/>
            <person name="Baranova O.V."/>
            <person name="Blanton J.M."/>
            <person name="Tanner A.C."/>
            <person name="Dewhirst F.E."/>
            <person name="Haas B."/>
            <person name="Nusbaum C."/>
            <person name="Birren B."/>
        </authorList>
    </citation>
    <scope>NUCLEOTIDE SEQUENCE [LARGE SCALE GENOMIC DNA]</scope>
    <source>
        <strain evidence="2">1-1 BBBD Race 1</strain>
    </source>
</reference>
<feature type="non-terminal residue" evidence="2">
    <location>
        <position position="441"/>
    </location>
</feature>
<reference evidence="2" key="2">
    <citation type="submission" date="2016-05" db="EMBL/GenBank/DDBJ databases">
        <title>Comparative analysis highlights variable genome content of wheat rusts and divergence of the mating loci.</title>
        <authorList>
            <person name="Cuomo C.A."/>
            <person name="Bakkeren G."/>
            <person name="Szabo L."/>
            <person name="Khalil H."/>
            <person name="Joly D."/>
            <person name="Goldberg J."/>
            <person name="Young S."/>
            <person name="Zeng Q."/>
            <person name="Fellers J."/>
        </authorList>
    </citation>
    <scope>NUCLEOTIDE SEQUENCE [LARGE SCALE GENOMIC DNA]</scope>
    <source>
        <strain evidence="2">1-1 BBBD Race 1</strain>
    </source>
</reference>